<dbReference type="PANTHER" id="PTHR37482">
    <property type="entry name" value="OUTER MEMBRANE PROTEIN ASSEMBLY FACTOR BAME"/>
    <property type="match status" value="1"/>
</dbReference>
<comment type="similarity">
    <text evidence="4">Belongs to the BamE family.</text>
</comment>
<dbReference type="Pfam" id="PF04355">
    <property type="entry name" value="BamE"/>
    <property type="match status" value="1"/>
</dbReference>
<keyword evidence="4" id="KW-0564">Palmitate</keyword>
<keyword evidence="3 4" id="KW-0998">Cell outer membrane</keyword>
<reference evidence="7 8" key="1">
    <citation type="submission" date="2022-12" db="EMBL/GenBank/DDBJ databases">
        <title>Dasania phycosphaerae sp. nov., isolated from particulate material of the south coast of Korea.</title>
        <authorList>
            <person name="Jiang Y."/>
        </authorList>
    </citation>
    <scope>NUCLEOTIDE SEQUENCE [LARGE SCALE GENOMIC DNA]</scope>
    <source>
        <strain evidence="7 8">GY-19</strain>
    </source>
</reference>
<keyword evidence="4" id="KW-0449">Lipoprotein</keyword>
<dbReference type="GO" id="GO:0043165">
    <property type="term" value="P:Gram-negative-bacterium-type cell outer membrane assembly"/>
    <property type="evidence" value="ECO:0007669"/>
    <property type="project" value="UniProtKB-UniRule"/>
</dbReference>
<dbReference type="GO" id="GO:0030674">
    <property type="term" value="F:protein-macromolecule adaptor activity"/>
    <property type="evidence" value="ECO:0007669"/>
    <property type="project" value="TreeGrafter"/>
</dbReference>
<evidence type="ECO:0000256" key="3">
    <source>
        <dbReference type="ARBA" id="ARBA00023237"/>
    </source>
</evidence>
<evidence type="ECO:0000256" key="4">
    <source>
        <dbReference type="HAMAP-Rule" id="MF_00925"/>
    </source>
</evidence>
<evidence type="ECO:0000256" key="2">
    <source>
        <dbReference type="ARBA" id="ARBA00023136"/>
    </source>
</evidence>
<dbReference type="HAMAP" id="MF_00925">
    <property type="entry name" value="OM_assembly_BamE"/>
    <property type="match status" value="1"/>
</dbReference>
<dbReference type="RefSeq" id="WP_258329840.1">
    <property type="nucleotide sequence ID" value="NZ_JAPTGG010000001.1"/>
</dbReference>
<evidence type="ECO:0000313" key="8">
    <source>
        <dbReference type="Proteomes" id="UP001069090"/>
    </source>
</evidence>
<dbReference type="AlphaFoldDB" id="A0A9J6RI80"/>
<dbReference type="InterPro" id="IPR007450">
    <property type="entry name" value="BamE_dom"/>
</dbReference>
<dbReference type="EMBL" id="JAPTGG010000001">
    <property type="protein sequence ID" value="MCZ0863693.1"/>
    <property type="molecule type" value="Genomic_DNA"/>
</dbReference>
<dbReference type="Proteomes" id="UP001069090">
    <property type="component" value="Unassembled WGS sequence"/>
</dbReference>
<accession>A0A9J6RI80</accession>
<keyword evidence="2 4" id="KW-0472">Membrane</keyword>
<evidence type="ECO:0000313" key="7">
    <source>
        <dbReference type="EMBL" id="MCZ0863693.1"/>
    </source>
</evidence>
<evidence type="ECO:0000259" key="6">
    <source>
        <dbReference type="Pfam" id="PF04355"/>
    </source>
</evidence>
<comment type="caution">
    <text evidence="7">The sequence shown here is derived from an EMBL/GenBank/DDBJ whole genome shotgun (WGS) entry which is preliminary data.</text>
</comment>
<dbReference type="InterPro" id="IPR037873">
    <property type="entry name" value="BamE-like"/>
</dbReference>
<evidence type="ECO:0000256" key="1">
    <source>
        <dbReference type="ARBA" id="ARBA00022729"/>
    </source>
</evidence>
<keyword evidence="8" id="KW-1185">Reference proteome</keyword>
<dbReference type="GO" id="GO:0051205">
    <property type="term" value="P:protein insertion into membrane"/>
    <property type="evidence" value="ECO:0007669"/>
    <property type="project" value="UniProtKB-UniRule"/>
</dbReference>
<gene>
    <name evidence="4" type="primary">bamE</name>
    <name evidence="7" type="ORF">O0V09_00685</name>
</gene>
<dbReference type="PROSITE" id="PS51257">
    <property type="entry name" value="PROKAR_LIPOPROTEIN"/>
    <property type="match status" value="1"/>
</dbReference>
<dbReference type="Gene3D" id="3.30.1450.10">
    <property type="match status" value="1"/>
</dbReference>
<comment type="subcellular location">
    <subcellularLocation>
        <location evidence="4">Cell outer membrane</location>
        <topology evidence="4">Lipid-anchor</topology>
    </subcellularLocation>
</comment>
<dbReference type="PANTHER" id="PTHR37482:SF1">
    <property type="entry name" value="OUTER MEMBRANE PROTEIN ASSEMBLY FACTOR BAME"/>
    <property type="match status" value="1"/>
</dbReference>
<feature type="signal peptide" evidence="5">
    <location>
        <begin position="1"/>
        <end position="19"/>
    </location>
</feature>
<feature type="chain" id="PRO_5039949583" description="Outer membrane protein assembly factor BamE" evidence="5">
    <location>
        <begin position="20"/>
        <end position="122"/>
    </location>
</feature>
<comment type="subunit">
    <text evidence="4">Part of the Bam complex.</text>
</comment>
<keyword evidence="1 4" id="KW-0732">Signal</keyword>
<dbReference type="InterPro" id="IPR026592">
    <property type="entry name" value="BamE"/>
</dbReference>
<feature type="domain" description="Outer membrane protein assembly factor BamE" evidence="6">
    <location>
        <begin position="28"/>
        <end position="95"/>
    </location>
</feature>
<protein>
    <recommendedName>
        <fullName evidence="4">Outer membrane protein assembly factor BamE</fullName>
    </recommendedName>
</protein>
<proteinExistence type="inferred from homology"/>
<dbReference type="GO" id="GO:1990063">
    <property type="term" value="C:Bam protein complex"/>
    <property type="evidence" value="ECO:0007669"/>
    <property type="project" value="TreeGrafter"/>
</dbReference>
<comment type="function">
    <text evidence="4">Part of the outer membrane protein assembly complex, which is involved in assembly and insertion of beta-barrel proteins into the outer membrane.</text>
</comment>
<name>A0A9J6RI80_9GAMM</name>
<sequence length="122" mass="13887">MTKYLLPLCCLWLSLAACTPHKIAIEQGNILKADMLRQLEIGMSKSQVEFILGTPVIKDSFNNDRWDYVYIMRPHKLPVRKKNLVLIFKGEHLASMSGSALKLLTEDEPEDNPDAETLSRDD</sequence>
<organism evidence="7 8">
    <name type="scientific">Dasania phycosphaerae</name>
    <dbReference type="NCBI Taxonomy" id="2950436"/>
    <lineage>
        <taxon>Bacteria</taxon>
        <taxon>Pseudomonadati</taxon>
        <taxon>Pseudomonadota</taxon>
        <taxon>Gammaproteobacteria</taxon>
        <taxon>Cellvibrionales</taxon>
        <taxon>Spongiibacteraceae</taxon>
        <taxon>Dasania</taxon>
    </lineage>
</organism>
<evidence type="ECO:0000256" key="5">
    <source>
        <dbReference type="SAM" id="SignalP"/>
    </source>
</evidence>